<proteinExistence type="inferred from homology"/>
<dbReference type="OrthoDB" id="9806170at2"/>
<name>A0A1G8NUB1_9LACT</name>
<feature type="site" description="Raises pKa of active site His" evidence="6">
    <location>
        <position position="140"/>
    </location>
</feature>
<dbReference type="STRING" id="84521.SAMN04487994_10563"/>
<feature type="binding site" evidence="6">
    <location>
        <begin position="12"/>
        <end position="14"/>
    </location>
    <ligand>
        <name>N(1)-(5-phospho-beta-D-ribosyl)glycinamide</name>
        <dbReference type="ChEBI" id="CHEBI:143788"/>
    </ligand>
</feature>
<comment type="function">
    <text evidence="6">Catalyzes the transfer of a formyl group from 10-formyltetrahydrofolate to 5-phospho-ribosyl-glycinamide (GAR), producing 5-phospho-ribosyl-N-formylglycinamide (FGAR) and tetrahydrofolate.</text>
</comment>
<keyword evidence="9" id="KW-1185">Reference proteome</keyword>
<dbReference type="InterPro" id="IPR002376">
    <property type="entry name" value="Formyl_transf_N"/>
</dbReference>
<comment type="similarity">
    <text evidence="4 6">Belongs to the GART family.</text>
</comment>
<organism evidence="8 9">
    <name type="scientific">Dolosicoccus paucivorans</name>
    <dbReference type="NCBI Taxonomy" id="84521"/>
    <lineage>
        <taxon>Bacteria</taxon>
        <taxon>Bacillati</taxon>
        <taxon>Bacillota</taxon>
        <taxon>Bacilli</taxon>
        <taxon>Lactobacillales</taxon>
        <taxon>Aerococcaceae</taxon>
        <taxon>Dolosicoccus</taxon>
    </lineage>
</organism>
<evidence type="ECO:0000256" key="2">
    <source>
        <dbReference type="ARBA" id="ARBA00022679"/>
    </source>
</evidence>
<evidence type="ECO:0000259" key="7">
    <source>
        <dbReference type="Pfam" id="PF00551"/>
    </source>
</evidence>
<dbReference type="GO" id="GO:0006189">
    <property type="term" value="P:'de novo' IMP biosynthetic process"/>
    <property type="evidence" value="ECO:0007669"/>
    <property type="project" value="UniProtKB-UniRule"/>
</dbReference>
<dbReference type="NCBIfam" id="TIGR00639">
    <property type="entry name" value="PurN"/>
    <property type="match status" value="1"/>
</dbReference>
<dbReference type="CDD" id="cd08645">
    <property type="entry name" value="FMT_core_GART"/>
    <property type="match status" value="1"/>
</dbReference>
<evidence type="ECO:0000256" key="1">
    <source>
        <dbReference type="ARBA" id="ARBA00005054"/>
    </source>
</evidence>
<accession>A0A1G8NUB1</accession>
<dbReference type="Pfam" id="PF00551">
    <property type="entry name" value="Formyl_trans_N"/>
    <property type="match status" value="1"/>
</dbReference>
<evidence type="ECO:0000313" key="9">
    <source>
        <dbReference type="Proteomes" id="UP000235682"/>
    </source>
</evidence>
<dbReference type="PANTHER" id="PTHR43369:SF2">
    <property type="entry name" value="PHOSPHORIBOSYLGLYCINAMIDE FORMYLTRANSFERASE"/>
    <property type="match status" value="1"/>
</dbReference>
<dbReference type="InterPro" id="IPR001555">
    <property type="entry name" value="GART_AS"/>
</dbReference>
<evidence type="ECO:0000256" key="6">
    <source>
        <dbReference type="HAMAP-Rule" id="MF_01930"/>
    </source>
</evidence>
<comment type="catalytic activity">
    <reaction evidence="5 6">
        <text>N(1)-(5-phospho-beta-D-ribosyl)glycinamide + (6R)-10-formyltetrahydrofolate = N(2)-formyl-N(1)-(5-phospho-beta-D-ribosyl)glycinamide + (6S)-5,6,7,8-tetrahydrofolate + H(+)</text>
        <dbReference type="Rhea" id="RHEA:15053"/>
        <dbReference type="ChEBI" id="CHEBI:15378"/>
        <dbReference type="ChEBI" id="CHEBI:57453"/>
        <dbReference type="ChEBI" id="CHEBI:143788"/>
        <dbReference type="ChEBI" id="CHEBI:147286"/>
        <dbReference type="ChEBI" id="CHEBI:195366"/>
        <dbReference type="EC" id="2.1.2.2"/>
    </reaction>
</comment>
<dbReference type="InterPro" id="IPR004607">
    <property type="entry name" value="GART"/>
</dbReference>
<keyword evidence="2 6" id="KW-0808">Transferase</keyword>
<protein>
    <recommendedName>
        <fullName evidence="6">Phosphoribosylglycinamide formyltransferase</fullName>
        <ecNumber evidence="6">2.1.2.2</ecNumber>
    </recommendedName>
    <alternativeName>
        <fullName evidence="6">5'-phosphoribosylglycinamide transformylase</fullName>
    </alternativeName>
    <alternativeName>
        <fullName evidence="6">GAR transformylase</fullName>
        <shortName evidence="6">GART</shortName>
    </alternativeName>
</protein>
<dbReference type="Gene3D" id="3.40.50.170">
    <property type="entry name" value="Formyl transferase, N-terminal domain"/>
    <property type="match status" value="1"/>
</dbReference>
<dbReference type="AlphaFoldDB" id="A0A1G8NUB1"/>
<dbReference type="PROSITE" id="PS00373">
    <property type="entry name" value="GART"/>
    <property type="match status" value="1"/>
</dbReference>
<dbReference type="InterPro" id="IPR036477">
    <property type="entry name" value="Formyl_transf_N_sf"/>
</dbReference>
<gene>
    <name evidence="6" type="primary">purN</name>
    <name evidence="8" type="ORF">CJ205_03180</name>
</gene>
<comment type="caution">
    <text evidence="8">The sequence shown here is derived from an EMBL/GenBank/DDBJ whole genome shotgun (WGS) entry which is preliminary data.</text>
</comment>
<comment type="caution">
    <text evidence="6">Lacks conserved residue(s) required for the propagation of feature annotation.</text>
</comment>
<dbReference type="SUPFAM" id="SSF53328">
    <property type="entry name" value="Formyltransferase"/>
    <property type="match status" value="1"/>
</dbReference>
<comment type="pathway">
    <text evidence="1 6">Purine metabolism; IMP biosynthesis via de novo pathway; N(2)-formyl-N(1)-(5-phospho-D-ribosyl)glycinamide from N(1)-(5-phospho-D-ribosyl)glycinamide (10-formyl THF route): step 1/1.</text>
</comment>
<dbReference type="Proteomes" id="UP000235682">
    <property type="component" value="Unassembled WGS sequence"/>
</dbReference>
<dbReference type="PANTHER" id="PTHR43369">
    <property type="entry name" value="PHOSPHORIBOSYLGLYCINAMIDE FORMYLTRANSFERASE"/>
    <property type="match status" value="1"/>
</dbReference>
<dbReference type="GO" id="GO:0005737">
    <property type="term" value="C:cytoplasm"/>
    <property type="evidence" value="ECO:0007669"/>
    <property type="project" value="TreeGrafter"/>
</dbReference>
<evidence type="ECO:0000313" key="8">
    <source>
        <dbReference type="EMBL" id="PMC58686.1"/>
    </source>
</evidence>
<evidence type="ECO:0000256" key="3">
    <source>
        <dbReference type="ARBA" id="ARBA00022755"/>
    </source>
</evidence>
<sequence>MVKFGVLISGGGTNLQAVIDYCQTTPKAEVAVVISNNPSAYGLTRAKNHGIDQYVLQDGDDILNTLKEHDVDYVLLLGYLRKVPEKIIQAYPEKIINIHPSLIPAFSGKGYYGMKVHEAAIKKGVKYTGATVHFVNEIYDDGRIINQAVVPVDPKDTPETLQQKVLEVEHQLLIQSIKEVCQL</sequence>
<dbReference type="HAMAP" id="MF_01930">
    <property type="entry name" value="PurN"/>
    <property type="match status" value="1"/>
</dbReference>
<reference evidence="8 9" key="1">
    <citation type="submission" date="2017-09" db="EMBL/GenBank/DDBJ databases">
        <title>Bacterial strain isolated from the female urinary microbiota.</title>
        <authorList>
            <person name="Thomas-White K."/>
            <person name="Kumar N."/>
            <person name="Forster S."/>
            <person name="Putonti C."/>
            <person name="Lawley T."/>
            <person name="Wolfe A.J."/>
        </authorList>
    </citation>
    <scope>NUCLEOTIDE SEQUENCE [LARGE SCALE GENOMIC DNA]</scope>
    <source>
        <strain evidence="8 9">UMB0852</strain>
    </source>
</reference>
<evidence type="ECO:0000256" key="4">
    <source>
        <dbReference type="ARBA" id="ARBA00038440"/>
    </source>
</evidence>
<dbReference type="EMBL" id="PNHE01000008">
    <property type="protein sequence ID" value="PMC58686.1"/>
    <property type="molecule type" value="Genomic_DNA"/>
</dbReference>
<dbReference type="RefSeq" id="WP_092086508.1">
    <property type="nucleotide sequence ID" value="NZ_FNEL01000056.1"/>
</dbReference>
<evidence type="ECO:0000256" key="5">
    <source>
        <dbReference type="ARBA" id="ARBA00047664"/>
    </source>
</evidence>
<feature type="active site" description="Proton donor" evidence="6">
    <location>
        <position position="99"/>
    </location>
</feature>
<feature type="domain" description="Formyl transferase N-terminal" evidence="7">
    <location>
        <begin position="3"/>
        <end position="176"/>
    </location>
</feature>
<feature type="binding site" evidence="6">
    <location>
        <position position="97"/>
    </location>
    <ligand>
        <name>(6R)-10-formyltetrahydrofolate</name>
        <dbReference type="ChEBI" id="CHEBI:195366"/>
    </ligand>
</feature>
<keyword evidence="3 6" id="KW-0658">Purine biosynthesis</keyword>
<dbReference type="GO" id="GO:0004644">
    <property type="term" value="F:phosphoribosylglycinamide formyltransferase activity"/>
    <property type="evidence" value="ECO:0007669"/>
    <property type="project" value="UniProtKB-UniRule"/>
</dbReference>
<dbReference type="EC" id="2.1.2.2" evidence="6"/>
<dbReference type="UniPathway" id="UPA00074">
    <property type="reaction ID" value="UER00126"/>
</dbReference>